<dbReference type="Gene3D" id="3.40.50.620">
    <property type="entry name" value="HUPs"/>
    <property type="match status" value="1"/>
</dbReference>
<dbReference type="InterPro" id="IPR014729">
    <property type="entry name" value="Rossmann-like_a/b/a_fold"/>
</dbReference>
<accession>A0AAD6S4H9</accession>
<proteinExistence type="predicted"/>
<protein>
    <recommendedName>
        <fullName evidence="3">Nicotinamide-nucleotide adenylyltransferase</fullName>
    </recommendedName>
</protein>
<dbReference type="PANTHER" id="PTHR31285">
    <property type="entry name" value="NICOTINAMIDE MONONUCLEOTIDE ADENYLYLTRANSFERASE"/>
    <property type="match status" value="1"/>
</dbReference>
<dbReference type="AlphaFoldDB" id="A0AAD6S4H9"/>
<organism evidence="1 2">
    <name type="scientific">Mycena alexandri</name>
    <dbReference type="NCBI Taxonomy" id="1745969"/>
    <lineage>
        <taxon>Eukaryota</taxon>
        <taxon>Fungi</taxon>
        <taxon>Dikarya</taxon>
        <taxon>Basidiomycota</taxon>
        <taxon>Agaricomycotina</taxon>
        <taxon>Agaricomycetes</taxon>
        <taxon>Agaricomycetidae</taxon>
        <taxon>Agaricales</taxon>
        <taxon>Marasmiineae</taxon>
        <taxon>Mycenaceae</taxon>
        <taxon>Mycena</taxon>
    </lineage>
</organism>
<dbReference type="SUPFAM" id="SSF52374">
    <property type="entry name" value="Nucleotidylyl transferase"/>
    <property type="match status" value="1"/>
</dbReference>
<keyword evidence="2" id="KW-1185">Reference proteome</keyword>
<dbReference type="GO" id="GO:0016887">
    <property type="term" value="F:ATP hydrolysis activity"/>
    <property type="evidence" value="ECO:0007669"/>
    <property type="project" value="TreeGrafter"/>
</dbReference>
<dbReference type="GO" id="GO:0005634">
    <property type="term" value="C:nucleus"/>
    <property type="evidence" value="ECO:0007669"/>
    <property type="project" value="TreeGrafter"/>
</dbReference>
<gene>
    <name evidence="1" type="ORF">C8F04DRAFT_1149988</name>
</gene>
<evidence type="ECO:0000313" key="1">
    <source>
        <dbReference type="EMBL" id="KAJ7018807.1"/>
    </source>
</evidence>
<reference evidence="1" key="1">
    <citation type="submission" date="2023-03" db="EMBL/GenBank/DDBJ databases">
        <title>Massive genome expansion in bonnet fungi (Mycena s.s.) driven by repeated elements and novel gene families across ecological guilds.</title>
        <authorList>
            <consortium name="Lawrence Berkeley National Laboratory"/>
            <person name="Harder C.B."/>
            <person name="Miyauchi S."/>
            <person name="Viragh M."/>
            <person name="Kuo A."/>
            <person name="Thoen E."/>
            <person name="Andreopoulos B."/>
            <person name="Lu D."/>
            <person name="Skrede I."/>
            <person name="Drula E."/>
            <person name="Henrissat B."/>
            <person name="Morin E."/>
            <person name="Kohler A."/>
            <person name="Barry K."/>
            <person name="LaButti K."/>
            <person name="Morin E."/>
            <person name="Salamov A."/>
            <person name="Lipzen A."/>
            <person name="Mereny Z."/>
            <person name="Hegedus B."/>
            <person name="Baldrian P."/>
            <person name="Stursova M."/>
            <person name="Weitz H."/>
            <person name="Taylor A."/>
            <person name="Grigoriev I.V."/>
            <person name="Nagy L.G."/>
            <person name="Martin F."/>
            <person name="Kauserud H."/>
        </authorList>
    </citation>
    <scope>NUCLEOTIDE SEQUENCE</scope>
    <source>
        <strain evidence="1">CBHHK200</strain>
    </source>
</reference>
<dbReference type="Proteomes" id="UP001218188">
    <property type="component" value="Unassembled WGS sequence"/>
</dbReference>
<dbReference type="EMBL" id="JARJCM010000321">
    <property type="protein sequence ID" value="KAJ7018807.1"/>
    <property type="molecule type" value="Genomic_DNA"/>
</dbReference>
<dbReference type="PANTHER" id="PTHR31285:SF0">
    <property type="entry name" value="NICOTINAMIDE MONONUCLEOTIDE ADENYLYLTRANSFERASE"/>
    <property type="match status" value="1"/>
</dbReference>
<sequence length="288" mass="31771">MTISRASAMTLLGAVQRGLSPMELIYVPHEKWPLPRSTLGTRRPLQISILDSSFNPPTLAHLALANAPRPPIGDDAGGHFDAKIYLLSVRNADKSLKPTDASYLQRLEMMLLLAQDSVADAGEHQVAIGIIDEPTFVGKASKLLAFLEQRLGVAPVPLRPQLTFLLGLDTLERVLAPRYYGSSPIDPEAETKMFASLHKFFSAEHDNARVVCARRAATSSTEAQTLKLAERFLADQRIVLIDIGEAEQTYSSTAARDAIGRRDDDAWKNLVSPRVREYIVQERLFAVD</sequence>
<name>A0AAD6S4H9_9AGAR</name>
<comment type="caution">
    <text evidence="1">The sequence shown here is derived from an EMBL/GenBank/DDBJ whole genome shotgun (WGS) entry which is preliminary data.</text>
</comment>
<evidence type="ECO:0008006" key="3">
    <source>
        <dbReference type="Google" id="ProtNLM"/>
    </source>
</evidence>
<dbReference type="GO" id="GO:0005737">
    <property type="term" value="C:cytoplasm"/>
    <property type="evidence" value="ECO:0007669"/>
    <property type="project" value="TreeGrafter"/>
</dbReference>
<evidence type="ECO:0000313" key="2">
    <source>
        <dbReference type="Proteomes" id="UP001218188"/>
    </source>
</evidence>
<dbReference type="GO" id="GO:0000309">
    <property type="term" value="F:nicotinamide-nucleotide adenylyltransferase activity"/>
    <property type="evidence" value="ECO:0007669"/>
    <property type="project" value="TreeGrafter"/>
</dbReference>